<dbReference type="GO" id="GO:0006508">
    <property type="term" value="P:proteolysis"/>
    <property type="evidence" value="ECO:0007669"/>
    <property type="project" value="UniProtKB-KW"/>
</dbReference>
<reference evidence="5 6" key="1">
    <citation type="journal article" date="2015" name="Nature">
        <title>rRNA introns, odd ribosomes, and small enigmatic genomes across a large radiation of phyla.</title>
        <authorList>
            <person name="Brown C.T."/>
            <person name="Hug L.A."/>
            <person name="Thomas B.C."/>
            <person name="Sharon I."/>
            <person name="Castelle C.J."/>
            <person name="Singh A."/>
            <person name="Wilkins M.J."/>
            <person name="Williams K.H."/>
            <person name="Banfield J.F."/>
        </authorList>
    </citation>
    <scope>NUCLEOTIDE SEQUENCE [LARGE SCALE GENOMIC DNA]</scope>
</reference>
<comment type="similarity">
    <text evidence="1">Belongs to the peptidase S51 family.</text>
</comment>
<dbReference type="InterPro" id="IPR029062">
    <property type="entry name" value="Class_I_gatase-like"/>
</dbReference>
<evidence type="ECO:0000313" key="5">
    <source>
        <dbReference type="EMBL" id="KKU22105.1"/>
    </source>
</evidence>
<evidence type="ECO:0000256" key="2">
    <source>
        <dbReference type="ARBA" id="ARBA00022670"/>
    </source>
</evidence>
<dbReference type="Proteomes" id="UP000034107">
    <property type="component" value="Unassembled WGS sequence"/>
</dbReference>
<evidence type="ECO:0000256" key="4">
    <source>
        <dbReference type="ARBA" id="ARBA00022825"/>
    </source>
</evidence>
<dbReference type="InterPro" id="IPR005320">
    <property type="entry name" value="Peptidase_S51"/>
</dbReference>
<dbReference type="EMBL" id="LCLS01000006">
    <property type="protein sequence ID" value="KKU22105.1"/>
    <property type="molecule type" value="Genomic_DNA"/>
</dbReference>
<protein>
    <recommendedName>
        <fullName evidence="7">Peptidase E</fullName>
    </recommendedName>
</protein>
<sequence>MTKIILHGGFTRDDNESNRSYYREITKDLGEGSTVLVVLFAREVDEYPDLMKDEINKLTQSTNKHLNIVQASEDEFMKQVKGSDAVVIRGGDTAKLMEVFKRHPEFMEAVKDKVVAGSSAGAYLFSRYYHSGTRNKVFEGLGILPIRIACHYGSKELEGRGNPLEQLEEYPHDLELVVLKDYKWRVFKI</sequence>
<keyword evidence="4" id="KW-0720">Serine protease</keyword>
<dbReference type="AlphaFoldDB" id="A0A0G1RMH5"/>
<keyword evidence="2" id="KW-0645">Protease</keyword>
<organism evidence="5 6">
    <name type="scientific">Candidatus Nomurabacteria bacterium GW2011_GWA1_46_11</name>
    <dbReference type="NCBI Taxonomy" id="1618732"/>
    <lineage>
        <taxon>Bacteria</taxon>
        <taxon>Candidatus Nomuraibacteriota</taxon>
    </lineage>
</organism>
<comment type="caution">
    <text evidence="5">The sequence shown here is derived from an EMBL/GenBank/DDBJ whole genome shotgun (WGS) entry which is preliminary data.</text>
</comment>
<dbReference type="SUPFAM" id="SSF52317">
    <property type="entry name" value="Class I glutamine amidotransferase-like"/>
    <property type="match status" value="1"/>
</dbReference>
<dbReference type="Pfam" id="PF03575">
    <property type="entry name" value="Peptidase_S51"/>
    <property type="match status" value="1"/>
</dbReference>
<keyword evidence="3" id="KW-0378">Hydrolase</keyword>
<accession>A0A0G1RMH5</accession>
<dbReference type="Gene3D" id="3.40.50.880">
    <property type="match status" value="1"/>
</dbReference>
<evidence type="ECO:0000256" key="3">
    <source>
        <dbReference type="ARBA" id="ARBA00022801"/>
    </source>
</evidence>
<evidence type="ECO:0008006" key="7">
    <source>
        <dbReference type="Google" id="ProtNLM"/>
    </source>
</evidence>
<proteinExistence type="inferred from homology"/>
<evidence type="ECO:0000313" key="6">
    <source>
        <dbReference type="Proteomes" id="UP000034107"/>
    </source>
</evidence>
<evidence type="ECO:0000256" key="1">
    <source>
        <dbReference type="ARBA" id="ARBA00006534"/>
    </source>
</evidence>
<name>A0A0G1RMH5_9BACT</name>
<dbReference type="GO" id="GO:0008236">
    <property type="term" value="F:serine-type peptidase activity"/>
    <property type="evidence" value="ECO:0007669"/>
    <property type="project" value="UniProtKB-KW"/>
</dbReference>
<gene>
    <name evidence="5" type="ORF">UX31_C0006G0017</name>
</gene>